<keyword evidence="3" id="KW-0808">Transferase</keyword>
<dbReference type="InterPro" id="IPR010559">
    <property type="entry name" value="Sig_transdc_His_kin_internal"/>
</dbReference>
<dbReference type="PANTHER" id="PTHR34220:SF7">
    <property type="entry name" value="SENSOR HISTIDINE KINASE YPDA"/>
    <property type="match status" value="1"/>
</dbReference>
<proteinExistence type="predicted"/>
<evidence type="ECO:0000313" key="3">
    <source>
        <dbReference type="EMBL" id="SFB73874.1"/>
    </source>
</evidence>
<feature type="domain" description="Signal transduction histidine kinase internal region" evidence="2">
    <location>
        <begin position="152"/>
        <end position="231"/>
    </location>
</feature>
<dbReference type="Gene3D" id="3.30.565.10">
    <property type="entry name" value="Histidine kinase-like ATPase, C-terminal domain"/>
    <property type="match status" value="1"/>
</dbReference>
<keyword evidence="3" id="KW-0418">Kinase</keyword>
<gene>
    <name evidence="3" type="ORF">SAMN04487907_101350</name>
</gene>
<reference evidence="4" key="1">
    <citation type="submission" date="2016-10" db="EMBL/GenBank/DDBJ databases">
        <authorList>
            <person name="Varghese N."/>
            <person name="Submissions S."/>
        </authorList>
    </citation>
    <scope>NUCLEOTIDE SEQUENCE [LARGE SCALE GENOMIC DNA]</scope>
    <source>
        <strain evidence="4">DSM 24499</strain>
    </source>
</reference>
<feature type="transmembrane region" description="Helical" evidence="1">
    <location>
        <begin position="68"/>
        <end position="87"/>
    </location>
</feature>
<dbReference type="PANTHER" id="PTHR34220">
    <property type="entry name" value="SENSOR HISTIDINE KINASE YPDA"/>
    <property type="match status" value="1"/>
</dbReference>
<evidence type="ECO:0000256" key="1">
    <source>
        <dbReference type="SAM" id="Phobius"/>
    </source>
</evidence>
<keyword evidence="1" id="KW-0472">Membrane</keyword>
<dbReference type="InterPro" id="IPR050640">
    <property type="entry name" value="Bact_2-comp_sensor_kinase"/>
</dbReference>
<dbReference type="STRING" id="1334022.SAMN04487907_101350"/>
<keyword evidence="1" id="KW-1133">Transmembrane helix</keyword>
<feature type="transmembrane region" description="Helical" evidence="1">
    <location>
        <begin position="7"/>
        <end position="27"/>
    </location>
</feature>
<organism evidence="3 4">
    <name type="scientific">Zunongwangia mangrovi</name>
    <dbReference type="NCBI Taxonomy" id="1334022"/>
    <lineage>
        <taxon>Bacteria</taxon>
        <taxon>Pseudomonadati</taxon>
        <taxon>Bacteroidota</taxon>
        <taxon>Flavobacteriia</taxon>
        <taxon>Flavobacteriales</taxon>
        <taxon>Flavobacteriaceae</taxon>
        <taxon>Zunongwangia</taxon>
    </lineage>
</organism>
<name>A0A1I1DGB6_9FLAO</name>
<dbReference type="Pfam" id="PF06580">
    <property type="entry name" value="His_kinase"/>
    <property type="match status" value="1"/>
</dbReference>
<feature type="transmembrane region" description="Helical" evidence="1">
    <location>
        <begin position="39"/>
        <end position="56"/>
    </location>
</feature>
<dbReference type="RefSeq" id="WP_092539674.1">
    <property type="nucleotide sequence ID" value="NZ_FOKV01000001.1"/>
</dbReference>
<dbReference type="GO" id="GO:0000155">
    <property type="term" value="F:phosphorelay sensor kinase activity"/>
    <property type="evidence" value="ECO:0007669"/>
    <property type="project" value="InterPro"/>
</dbReference>
<dbReference type="EMBL" id="FOKV01000001">
    <property type="protein sequence ID" value="SFB73874.1"/>
    <property type="molecule type" value="Genomic_DNA"/>
</dbReference>
<dbReference type="OrthoDB" id="9809908at2"/>
<sequence>MTKKQEITYHIIFWLLFFAMDVFAEIVLQGFTKFNLRDLEFTILQVSLFYLVYSFIAPKTIPQKKWGLLFLGLIFSLLYFAGIRYLLEEVILYTFTGEHNYYPNSRKPLFYIFDNSYYAIRIFLLSLIFYFVKYQFSINQKISELSLGKKQAELQILKSQLSPHFLFNTLNSFYADALVVDEKLSDDILKLSEMLRYITYENEDEYVLLKDEIHFINNYINLFQRRFSNQLFIKTTFPDQVGSEKIPALLLIHFVENVFKHGILNQPEKPVNILLKIDKNQLHFKVENYFKSQENYDESGIGYKNIEQRLALLFGKNYSLEHFSKDDRYFVNLQFPLK</sequence>
<dbReference type="AlphaFoldDB" id="A0A1I1DGB6"/>
<dbReference type="Proteomes" id="UP000199438">
    <property type="component" value="Unassembled WGS sequence"/>
</dbReference>
<protein>
    <submittedName>
        <fullName evidence="3">Histidine kinase</fullName>
    </submittedName>
</protein>
<dbReference type="InterPro" id="IPR036890">
    <property type="entry name" value="HATPase_C_sf"/>
</dbReference>
<evidence type="ECO:0000313" key="4">
    <source>
        <dbReference type="Proteomes" id="UP000199438"/>
    </source>
</evidence>
<dbReference type="GO" id="GO:0016020">
    <property type="term" value="C:membrane"/>
    <property type="evidence" value="ECO:0007669"/>
    <property type="project" value="InterPro"/>
</dbReference>
<keyword evidence="1" id="KW-0812">Transmembrane</keyword>
<feature type="transmembrane region" description="Helical" evidence="1">
    <location>
        <begin position="109"/>
        <end position="132"/>
    </location>
</feature>
<dbReference type="SUPFAM" id="SSF55874">
    <property type="entry name" value="ATPase domain of HSP90 chaperone/DNA topoisomerase II/histidine kinase"/>
    <property type="match status" value="1"/>
</dbReference>
<keyword evidence="4" id="KW-1185">Reference proteome</keyword>
<evidence type="ECO:0000259" key="2">
    <source>
        <dbReference type="Pfam" id="PF06580"/>
    </source>
</evidence>
<accession>A0A1I1DGB6</accession>